<keyword evidence="2" id="KW-0812">Transmembrane</keyword>
<feature type="transmembrane region" description="Helical" evidence="2">
    <location>
        <begin position="116"/>
        <end position="137"/>
    </location>
</feature>
<keyword evidence="2" id="KW-0472">Membrane</keyword>
<keyword evidence="4" id="KW-1185">Reference proteome</keyword>
<dbReference type="HOGENOM" id="CLU_1873356_0_0_0"/>
<gene>
    <name evidence="3" type="ordered locus">Cagg_2710</name>
</gene>
<name>B8G4V2_CHLAD</name>
<organism evidence="3 4">
    <name type="scientific">Chloroflexus aggregans (strain MD-66 / DSM 9485)</name>
    <dbReference type="NCBI Taxonomy" id="326427"/>
    <lineage>
        <taxon>Bacteria</taxon>
        <taxon>Bacillati</taxon>
        <taxon>Chloroflexota</taxon>
        <taxon>Chloroflexia</taxon>
        <taxon>Chloroflexales</taxon>
        <taxon>Chloroflexineae</taxon>
        <taxon>Chloroflexaceae</taxon>
        <taxon>Chloroflexus</taxon>
    </lineage>
</organism>
<dbReference type="EMBL" id="CP001337">
    <property type="protein sequence ID" value="ACL25578.1"/>
    <property type="molecule type" value="Genomic_DNA"/>
</dbReference>
<evidence type="ECO:0000256" key="2">
    <source>
        <dbReference type="SAM" id="Phobius"/>
    </source>
</evidence>
<feature type="compositionally biased region" description="Pro residues" evidence="1">
    <location>
        <begin position="148"/>
        <end position="161"/>
    </location>
</feature>
<reference evidence="3" key="1">
    <citation type="submission" date="2008-12" db="EMBL/GenBank/DDBJ databases">
        <title>Complete sequence of Chloroflexus aggregans DSM 9485.</title>
        <authorList>
            <consortium name="US DOE Joint Genome Institute"/>
            <person name="Lucas S."/>
            <person name="Copeland A."/>
            <person name="Lapidus A."/>
            <person name="Glavina del Rio T."/>
            <person name="Dalin E."/>
            <person name="Tice H."/>
            <person name="Pitluck S."/>
            <person name="Foster B."/>
            <person name="Larimer F."/>
            <person name="Land M."/>
            <person name="Hauser L."/>
            <person name="Kyrpides N."/>
            <person name="Mikhailova N."/>
            <person name="Bryant D."/>
            <person name="Richardson P."/>
        </authorList>
    </citation>
    <scope>NUCLEOTIDE SEQUENCE</scope>
    <source>
        <strain evidence="3">DSM 9485</strain>
    </source>
</reference>
<dbReference type="AlphaFoldDB" id="B8G4V2"/>
<sequence length="170" mass="18591">MEQRRLNWPAWLALGISIFALIVAFGSMAMSQRATWMMWRVPNWSNPQIPPAAPPAWHGRGERGPIVPGWQGRGERGPAAPGWYGRGERGFAPMPGWGMPGIMGGKGWFGGFFGGLFRLIDGLLKLAALALLVWLGIRIFRQRQNPPAATPPNTPPTPPLTPAGHDPRVE</sequence>
<accession>B8G4V2</accession>
<evidence type="ECO:0000256" key="1">
    <source>
        <dbReference type="SAM" id="MobiDB-lite"/>
    </source>
</evidence>
<dbReference type="RefSeq" id="WP_015941435.1">
    <property type="nucleotide sequence ID" value="NC_011831.1"/>
</dbReference>
<evidence type="ECO:0000313" key="4">
    <source>
        <dbReference type="Proteomes" id="UP000002508"/>
    </source>
</evidence>
<dbReference type="STRING" id="326427.Cagg_2710"/>
<feature type="region of interest" description="Disordered" evidence="1">
    <location>
        <begin position="146"/>
        <end position="170"/>
    </location>
</feature>
<evidence type="ECO:0000313" key="3">
    <source>
        <dbReference type="EMBL" id="ACL25578.1"/>
    </source>
</evidence>
<dbReference type="KEGG" id="cag:Cagg_2710"/>
<dbReference type="OrthoDB" id="160464at2"/>
<feature type="transmembrane region" description="Helical" evidence="2">
    <location>
        <begin position="12"/>
        <end position="30"/>
    </location>
</feature>
<protein>
    <submittedName>
        <fullName evidence="3">Uncharacterized protein</fullName>
    </submittedName>
</protein>
<keyword evidence="2" id="KW-1133">Transmembrane helix</keyword>
<proteinExistence type="predicted"/>
<dbReference type="Proteomes" id="UP000002508">
    <property type="component" value="Chromosome"/>
</dbReference>